<evidence type="ECO:0000256" key="1">
    <source>
        <dbReference type="ARBA" id="ARBA00022670"/>
    </source>
</evidence>
<keyword evidence="2" id="KW-1133">Transmembrane helix</keyword>
<evidence type="ECO:0000313" key="3">
    <source>
        <dbReference type="EMBL" id="KAE9615610.1"/>
    </source>
</evidence>
<name>A0A6A4QNX0_LUPAL</name>
<dbReference type="EMBL" id="WOCE01000004">
    <property type="protein sequence ID" value="KAE9615610.1"/>
    <property type="molecule type" value="Genomic_DNA"/>
</dbReference>
<dbReference type="GO" id="GO:0042500">
    <property type="term" value="F:aspartic endopeptidase activity, intramembrane cleaving"/>
    <property type="evidence" value="ECO:0007669"/>
    <property type="project" value="InterPro"/>
</dbReference>
<keyword evidence="2" id="KW-0472">Membrane</keyword>
<dbReference type="GO" id="GO:0016020">
    <property type="term" value="C:membrane"/>
    <property type="evidence" value="ECO:0007669"/>
    <property type="project" value="InterPro"/>
</dbReference>
<evidence type="ECO:0000256" key="2">
    <source>
        <dbReference type="SAM" id="Phobius"/>
    </source>
</evidence>
<sequence length="77" mass="8755">MNAFSLPIHLRKSKKVQNWSQKVVNVPWSGEVSIYSLVVLLFCVAFAVFWAATRQESYSWVGQDTLKSYIIVTTMVG</sequence>
<accession>A0A6A4QNX0</accession>
<organism evidence="3 4">
    <name type="scientific">Lupinus albus</name>
    <name type="common">White lupine</name>
    <name type="synonym">Lupinus termis</name>
    <dbReference type="NCBI Taxonomy" id="3870"/>
    <lineage>
        <taxon>Eukaryota</taxon>
        <taxon>Viridiplantae</taxon>
        <taxon>Streptophyta</taxon>
        <taxon>Embryophyta</taxon>
        <taxon>Tracheophyta</taxon>
        <taxon>Spermatophyta</taxon>
        <taxon>Magnoliopsida</taxon>
        <taxon>eudicotyledons</taxon>
        <taxon>Gunneridae</taxon>
        <taxon>Pentapetalae</taxon>
        <taxon>rosids</taxon>
        <taxon>fabids</taxon>
        <taxon>Fabales</taxon>
        <taxon>Fabaceae</taxon>
        <taxon>Papilionoideae</taxon>
        <taxon>50 kb inversion clade</taxon>
        <taxon>genistoids sensu lato</taxon>
        <taxon>core genistoids</taxon>
        <taxon>Genisteae</taxon>
        <taxon>Lupinus</taxon>
    </lineage>
</organism>
<evidence type="ECO:0000313" key="4">
    <source>
        <dbReference type="Proteomes" id="UP000447434"/>
    </source>
</evidence>
<keyword evidence="4" id="KW-1185">Reference proteome</keyword>
<gene>
    <name evidence="3" type="ORF">Lalb_Chr04g0257181</name>
</gene>
<dbReference type="AlphaFoldDB" id="A0A6A4QNX0"/>
<proteinExistence type="predicted"/>
<dbReference type="Pfam" id="PF04258">
    <property type="entry name" value="Peptidase_A22B"/>
    <property type="match status" value="1"/>
</dbReference>
<feature type="transmembrane region" description="Helical" evidence="2">
    <location>
        <begin position="32"/>
        <end position="52"/>
    </location>
</feature>
<dbReference type="OrthoDB" id="29661at2759"/>
<dbReference type="Proteomes" id="UP000447434">
    <property type="component" value="Chromosome 4"/>
</dbReference>
<dbReference type="InterPro" id="IPR007369">
    <property type="entry name" value="Peptidase_A22B_SPP"/>
</dbReference>
<dbReference type="GO" id="GO:0006508">
    <property type="term" value="P:proteolysis"/>
    <property type="evidence" value="ECO:0007669"/>
    <property type="project" value="UniProtKB-KW"/>
</dbReference>
<keyword evidence="2" id="KW-0812">Transmembrane</keyword>
<protein>
    <submittedName>
        <fullName evidence="3">Putative peptidase A22B, signal peptide peptidase</fullName>
    </submittedName>
</protein>
<keyword evidence="1" id="KW-0378">Hydrolase</keyword>
<reference evidence="4" key="1">
    <citation type="journal article" date="2020" name="Nat. Commun.">
        <title>Genome sequence of the cluster root forming white lupin.</title>
        <authorList>
            <person name="Hufnagel B."/>
            <person name="Marques A."/>
            <person name="Soriano A."/>
            <person name="Marques L."/>
            <person name="Divol F."/>
            <person name="Doumas P."/>
            <person name="Sallet E."/>
            <person name="Mancinotti D."/>
            <person name="Carrere S."/>
            <person name="Marande W."/>
            <person name="Arribat S."/>
            <person name="Keller J."/>
            <person name="Huneau C."/>
            <person name="Blein T."/>
            <person name="Aime D."/>
            <person name="Laguerre M."/>
            <person name="Taylor J."/>
            <person name="Schubert V."/>
            <person name="Nelson M."/>
            <person name="Geu-Flores F."/>
            <person name="Crespi M."/>
            <person name="Gallardo-Guerrero K."/>
            <person name="Delaux P.-M."/>
            <person name="Salse J."/>
            <person name="Berges H."/>
            <person name="Guyot R."/>
            <person name="Gouzy J."/>
            <person name="Peret B."/>
        </authorList>
    </citation>
    <scope>NUCLEOTIDE SEQUENCE [LARGE SCALE GENOMIC DNA]</scope>
    <source>
        <strain evidence="4">cv. Amiga</strain>
    </source>
</reference>
<keyword evidence="1" id="KW-0645">Protease</keyword>
<comment type="caution">
    <text evidence="3">The sequence shown here is derived from an EMBL/GenBank/DDBJ whole genome shotgun (WGS) entry which is preliminary data.</text>
</comment>